<evidence type="ECO:0000256" key="1">
    <source>
        <dbReference type="SAM" id="Phobius"/>
    </source>
</evidence>
<name>A0A140LCE4_9FIRM</name>
<dbReference type="InParanoid" id="A0A140LCE4"/>
<dbReference type="InterPro" id="IPR036318">
    <property type="entry name" value="FAD-bd_PCMH-like_sf"/>
</dbReference>
<dbReference type="Gene3D" id="3.30.465.10">
    <property type="match status" value="1"/>
</dbReference>
<dbReference type="SMART" id="SM01091">
    <property type="entry name" value="CorC_HlyC"/>
    <property type="match status" value="1"/>
</dbReference>
<keyword evidence="1" id="KW-0472">Membrane</keyword>
<evidence type="ECO:0000313" key="4">
    <source>
        <dbReference type="Proteomes" id="UP000070427"/>
    </source>
</evidence>
<proteinExistence type="predicted"/>
<sequence length="216" mass="23595">MKEKASKYIIKGVILLEVALAAFIVAGVVVGSVDLFRYFRIIYTTPPLETFSLLKTFLGHALLLVIGLELVIMLVRHTPASVIEVLLFATARKMIIEAETMVDILLGIISIGALFAINKFFSPGETLLEKGTIVSSATPIEEINKMIGTKIPEKLGYTLGGVITRLAQEKGKKPAVGQVYQIGDAEVSIYSMEGDLIKKLLIKNTNNGKDKEDDEK</sequence>
<keyword evidence="1" id="KW-0812">Transmembrane</keyword>
<evidence type="ECO:0000313" key="3">
    <source>
        <dbReference type="EMBL" id="KXG78219.1"/>
    </source>
</evidence>
<keyword evidence="4" id="KW-1185">Reference proteome</keyword>
<comment type="caution">
    <text evidence="3">The sequence shown here is derived from an EMBL/GenBank/DDBJ whole genome shotgun (WGS) entry which is preliminary data.</text>
</comment>
<dbReference type="SUPFAM" id="SSF56176">
    <property type="entry name" value="FAD-binding/transporter-associated domain-like"/>
    <property type="match status" value="1"/>
</dbReference>
<dbReference type="InterPro" id="IPR005170">
    <property type="entry name" value="Transptr-assoc_dom"/>
</dbReference>
<dbReference type="OrthoDB" id="1696956at2"/>
<dbReference type="InterPro" id="IPR016169">
    <property type="entry name" value="FAD-bd_PCMH_sub2"/>
</dbReference>
<accession>A0A140LCE4</accession>
<keyword evidence="1" id="KW-1133">Transmembrane helix</keyword>
<dbReference type="AlphaFoldDB" id="A0A140LCE4"/>
<protein>
    <recommendedName>
        <fullName evidence="2">Transporter-associated domain-containing protein</fullName>
    </recommendedName>
</protein>
<dbReference type="Pfam" id="PF03471">
    <property type="entry name" value="CorC_HlyC"/>
    <property type="match status" value="1"/>
</dbReference>
<dbReference type="PATRIC" id="fig|520764.3.peg.645"/>
<reference evidence="3 4" key="1">
    <citation type="submission" date="2015-12" db="EMBL/GenBank/DDBJ databases">
        <title>Draft genome sequnece of Fervidicola ferrireducens strain Y170.</title>
        <authorList>
            <person name="Patel B.K."/>
        </authorList>
    </citation>
    <scope>NUCLEOTIDE SEQUENCE [LARGE SCALE GENOMIC DNA]</scope>
    <source>
        <strain evidence="3 4">Y170</strain>
    </source>
</reference>
<dbReference type="STRING" id="520764.AN618_06110"/>
<gene>
    <name evidence="3" type="ORF">AN618_06110</name>
</gene>
<dbReference type="RefSeq" id="WP_066351922.1">
    <property type="nucleotide sequence ID" value="NZ_LOED01000004.1"/>
</dbReference>
<feature type="transmembrane region" description="Helical" evidence="1">
    <location>
        <begin position="96"/>
        <end position="117"/>
    </location>
</feature>
<organism evidence="3 4">
    <name type="scientific">Fervidicola ferrireducens</name>
    <dbReference type="NCBI Taxonomy" id="520764"/>
    <lineage>
        <taxon>Bacteria</taxon>
        <taxon>Bacillati</taxon>
        <taxon>Bacillota</taxon>
        <taxon>Clostridia</taxon>
        <taxon>Thermosediminibacterales</taxon>
        <taxon>Thermosediminibacteraceae</taxon>
        <taxon>Fervidicola</taxon>
    </lineage>
</organism>
<evidence type="ECO:0000259" key="2">
    <source>
        <dbReference type="SMART" id="SM01091"/>
    </source>
</evidence>
<dbReference type="EMBL" id="LOED01000004">
    <property type="protein sequence ID" value="KXG78219.1"/>
    <property type="molecule type" value="Genomic_DNA"/>
</dbReference>
<feature type="transmembrane region" description="Helical" evidence="1">
    <location>
        <begin position="12"/>
        <end position="33"/>
    </location>
</feature>
<feature type="transmembrane region" description="Helical" evidence="1">
    <location>
        <begin position="53"/>
        <end position="75"/>
    </location>
</feature>
<dbReference type="Proteomes" id="UP000070427">
    <property type="component" value="Unassembled WGS sequence"/>
</dbReference>
<feature type="domain" description="Transporter-associated" evidence="2">
    <location>
        <begin position="125"/>
        <end position="206"/>
    </location>
</feature>
<dbReference type="GO" id="GO:0050660">
    <property type="term" value="F:flavin adenine dinucleotide binding"/>
    <property type="evidence" value="ECO:0007669"/>
    <property type="project" value="InterPro"/>
</dbReference>